<evidence type="ECO:0000259" key="3">
    <source>
        <dbReference type="PROSITE" id="PS51192"/>
    </source>
</evidence>
<dbReference type="GO" id="GO:0006259">
    <property type="term" value="P:DNA metabolic process"/>
    <property type="evidence" value="ECO:0007669"/>
    <property type="project" value="UniProtKB-ARBA"/>
</dbReference>
<evidence type="ECO:0000313" key="5">
    <source>
        <dbReference type="EMBL" id="SDE42708.1"/>
    </source>
</evidence>
<dbReference type="PANTHER" id="PTHR47962">
    <property type="entry name" value="ATP-DEPENDENT HELICASE LHR-RELATED-RELATED"/>
    <property type="match status" value="1"/>
</dbReference>
<dbReference type="InterPro" id="IPR011545">
    <property type="entry name" value="DEAD/DEAH_box_helicase_dom"/>
</dbReference>
<dbReference type="RefSeq" id="WP_254771463.1">
    <property type="nucleotide sequence ID" value="NZ_CP119563.1"/>
</dbReference>
<feature type="domain" description="Helicase ATP-binding" evidence="3">
    <location>
        <begin position="33"/>
        <end position="214"/>
    </location>
</feature>
<dbReference type="GO" id="GO:0004386">
    <property type="term" value="F:helicase activity"/>
    <property type="evidence" value="ECO:0007669"/>
    <property type="project" value="UniProtKB-KW"/>
</dbReference>
<dbReference type="GO" id="GO:0005524">
    <property type="term" value="F:ATP binding"/>
    <property type="evidence" value="ECO:0007669"/>
    <property type="project" value="UniProtKB-KW"/>
</dbReference>
<dbReference type="Pfam" id="PF00270">
    <property type="entry name" value="DEAD"/>
    <property type="match status" value="1"/>
</dbReference>
<dbReference type="PANTHER" id="PTHR47962:SF5">
    <property type="entry name" value="ATP-DEPENDENT HELICASE LHR-RELATED"/>
    <property type="match status" value="1"/>
</dbReference>
<dbReference type="InterPro" id="IPR052511">
    <property type="entry name" value="ATP-dep_Helicase"/>
</dbReference>
<dbReference type="GO" id="GO:0004527">
    <property type="term" value="F:exonuclease activity"/>
    <property type="evidence" value="ECO:0007669"/>
    <property type="project" value="UniProtKB-ARBA"/>
</dbReference>
<protein>
    <submittedName>
        <fullName evidence="5">ATP-dependent helicase Lhr and Lhr-like helicase</fullName>
    </submittedName>
</protein>
<organism evidence="5 6">
    <name type="scientific">Rhodobacter capsulatus</name>
    <name type="common">Rhodopseudomonas capsulata</name>
    <dbReference type="NCBI Taxonomy" id="1061"/>
    <lineage>
        <taxon>Bacteria</taxon>
        <taxon>Pseudomonadati</taxon>
        <taxon>Pseudomonadota</taxon>
        <taxon>Alphaproteobacteria</taxon>
        <taxon>Rhodobacterales</taxon>
        <taxon>Rhodobacter group</taxon>
        <taxon>Rhodobacter</taxon>
    </lineage>
</organism>
<sequence length="925" mass="100414">MSGAFEKLARPVQKWIRAQGWRELRDIQSRAIGAICDGQGDLILAAATAGGKTEAAFLPLISQVLEAPAAEPGFDLLYIGPLKALITDQARRLEDICAESGLPVVPWHGDVAASVKARALKAPRGILLITPESLEALFVRRGLEIPRLFGATRSVVLDELHSILDSERGVQVRSLLTRLEQATGQSLRRIGLSATLGDMGLARRYLRPDAPETVTLIAASGGEAELRLQLRGYLSGAEDETGPSATDAIAAHLFDHLRGSDNLVFAGARQSVEIYADRLRARCEEARLPQEFYPHHASLSREHRDFVETRLKDRSKPTTAICTSTLELGIDIGDVTCVAQIGAPFSVAALRQRLGRSGRRAGQPAILRQYSVETRLTPQSGLVDRLRLGLVRAVAMIELLLAGWCEPPRADQLHLSMLVHQVLSVIAGQGGASASQLYRLLCKEGPFRQVSAPLFMDVLRAIGRAEVGLIEQAANGLLLLGPRGEKLVAHYGFYAVFPTPEEYRLMSAGRDLGTIPLDNILAPGMMLIFSGRRWSVRDIDTGAKIIVVEPAKGGVPPRFGGEPGLIHDRVIEKMREIYAGDQTPVYMDRTAAELLSEARSHYHSAGFGRSAIVNIGPRNWFLATGCGTVKTATLALALQGVGHQVERHDGFLEVTCGTDAPPLEKTLARWAEGAAVDFFAAGPNLVFEPYHPYLDGDLLRTDARSSRLDADALPGLCARLLEDFVSSPVEAGTFRAPSGAIPPLPDAEYRFVALDVETANGDCASICQIGLACVRPDGTIDSWSSYIDPEAPFAPFNTQLHGIGPAKVRGAPRFLDVIARLEPLLRRHVIFQHSGFDRRAISGALALAGVSEPDWRWQDSVRIARCAWPEFRGKGGHGLAHLKDRLGLDFAHHDAAEDARAAALVVLKAEQRLGCAFDDILRMRR</sequence>
<dbReference type="InterPro" id="IPR013520">
    <property type="entry name" value="Ribonucl_H"/>
</dbReference>
<evidence type="ECO:0000313" key="6">
    <source>
        <dbReference type="Proteomes" id="UP000183812"/>
    </source>
</evidence>
<dbReference type="InterPro" id="IPR012337">
    <property type="entry name" value="RNaseH-like_sf"/>
</dbReference>
<dbReference type="Pfam" id="PF00271">
    <property type="entry name" value="Helicase_C"/>
    <property type="match status" value="1"/>
</dbReference>
<feature type="domain" description="Helicase C-terminal" evidence="4">
    <location>
        <begin position="229"/>
        <end position="401"/>
    </location>
</feature>
<dbReference type="Gene3D" id="3.30.420.10">
    <property type="entry name" value="Ribonuclease H-like superfamily/Ribonuclease H"/>
    <property type="match status" value="1"/>
</dbReference>
<keyword evidence="5" id="KW-0378">Hydrolase</keyword>
<dbReference type="Proteomes" id="UP000183812">
    <property type="component" value="Unassembled WGS sequence"/>
</dbReference>
<keyword evidence="1" id="KW-0547">Nucleotide-binding</keyword>
<dbReference type="GO" id="GO:0003677">
    <property type="term" value="F:DNA binding"/>
    <property type="evidence" value="ECO:0007669"/>
    <property type="project" value="TreeGrafter"/>
</dbReference>
<gene>
    <name evidence="5" type="ORF">SAMN04244550_00377</name>
</gene>
<dbReference type="EMBL" id="FNAY01000001">
    <property type="protein sequence ID" value="SDE42708.1"/>
    <property type="molecule type" value="Genomic_DNA"/>
</dbReference>
<accession>A0A1G7CTR8</accession>
<dbReference type="SMART" id="SM00490">
    <property type="entry name" value="HELICc"/>
    <property type="match status" value="1"/>
</dbReference>
<evidence type="ECO:0000256" key="2">
    <source>
        <dbReference type="ARBA" id="ARBA00022840"/>
    </source>
</evidence>
<dbReference type="Pfam" id="PF00929">
    <property type="entry name" value="RNase_T"/>
    <property type="match status" value="1"/>
</dbReference>
<dbReference type="SUPFAM" id="SSF52540">
    <property type="entry name" value="P-loop containing nucleoside triphosphate hydrolases"/>
    <property type="match status" value="1"/>
</dbReference>
<dbReference type="PROSITE" id="PS51192">
    <property type="entry name" value="HELICASE_ATP_BIND_1"/>
    <property type="match status" value="1"/>
</dbReference>
<dbReference type="SMART" id="SM00479">
    <property type="entry name" value="EXOIII"/>
    <property type="match status" value="1"/>
</dbReference>
<dbReference type="CDD" id="cd18796">
    <property type="entry name" value="SF2_C_LHR"/>
    <property type="match status" value="1"/>
</dbReference>
<dbReference type="InterPro" id="IPR027417">
    <property type="entry name" value="P-loop_NTPase"/>
</dbReference>
<dbReference type="InterPro" id="IPR036397">
    <property type="entry name" value="RNaseH_sf"/>
</dbReference>
<keyword evidence="2" id="KW-0067">ATP-binding</keyword>
<evidence type="ECO:0000256" key="1">
    <source>
        <dbReference type="ARBA" id="ARBA00022741"/>
    </source>
</evidence>
<proteinExistence type="predicted"/>
<dbReference type="SMART" id="SM00487">
    <property type="entry name" value="DEXDc"/>
    <property type="match status" value="1"/>
</dbReference>
<evidence type="ECO:0000259" key="4">
    <source>
        <dbReference type="PROSITE" id="PS51194"/>
    </source>
</evidence>
<dbReference type="InterPro" id="IPR001650">
    <property type="entry name" value="Helicase_C-like"/>
</dbReference>
<keyword evidence="5" id="KW-0347">Helicase</keyword>
<reference evidence="5 6" key="1">
    <citation type="submission" date="2016-10" db="EMBL/GenBank/DDBJ databases">
        <authorList>
            <person name="de Groot N.N."/>
        </authorList>
    </citation>
    <scope>NUCLEOTIDE SEQUENCE [LARGE SCALE GENOMIC DNA]</scope>
    <source>
        <strain evidence="6">DSM 938 / 37b4</strain>
    </source>
</reference>
<dbReference type="InterPro" id="IPR014001">
    <property type="entry name" value="Helicase_ATP-bd"/>
</dbReference>
<dbReference type="AlphaFoldDB" id="A0A1G7CTR8"/>
<name>A0A1G7CTR8_RHOCA</name>
<dbReference type="GO" id="GO:0016887">
    <property type="term" value="F:ATP hydrolysis activity"/>
    <property type="evidence" value="ECO:0007669"/>
    <property type="project" value="TreeGrafter"/>
</dbReference>
<dbReference type="PROSITE" id="PS51194">
    <property type="entry name" value="HELICASE_CTER"/>
    <property type="match status" value="1"/>
</dbReference>
<dbReference type="SUPFAM" id="SSF53098">
    <property type="entry name" value="Ribonuclease H-like"/>
    <property type="match status" value="1"/>
</dbReference>
<dbReference type="Gene3D" id="3.40.50.300">
    <property type="entry name" value="P-loop containing nucleotide triphosphate hydrolases"/>
    <property type="match status" value="2"/>
</dbReference>